<dbReference type="InterPro" id="IPR014721">
    <property type="entry name" value="Ribsml_uS5_D2-typ_fold_subgr"/>
</dbReference>
<evidence type="ECO:0000256" key="2">
    <source>
        <dbReference type="ARBA" id="ARBA00022741"/>
    </source>
</evidence>
<dbReference type="EMBL" id="CYZV01000025">
    <property type="protein sequence ID" value="CUO46095.1"/>
    <property type="molecule type" value="Genomic_DNA"/>
</dbReference>
<dbReference type="InterPro" id="IPR000795">
    <property type="entry name" value="T_Tr_GTP-bd_dom"/>
</dbReference>
<dbReference type="SUPFAM" id="SSF50447">
    <property type="entry name" value="Translation proteins"/>
    <property type="match status" value="1"/>
</dbReference>
<dbReference type="Pfam" id="PF00009">
    <property type="entry name" value="GTP_EFTU"/>
    <property type="match status" value="1"/>
</dbReference>
<dbReference type="InterPro" id="IPR005517">
    <property type="entry name" value="Transl_elong_EFG/EF2_IV"/>
</dbReference>
<dbReference type="AlphaFoldDB" id="A0A174FD86"/>
<feature type="coiled-coil region" evidence="6">
    <location>
        <begin position="126"/>
        <end position="177"/>
    </location>
</feature>
<feature type="domain" description="Tr-type G" evidence="7">
    <location>
        <begin position="1"/>
        <end position="231"/>
    </location>
</feature>
<dbReference type="Gene3D" id="3.40.50.300">
    <property type="entry name" value="P-loop containing nucleotide triphosphate hydrolases"/>
    <property type="match status" value="1"/>
</dbReference>
<dbReference type="Pfam" id="PF03764">
    <property type="entry name" value="EFG_IV"/>
    <property type="match status" value="1"/>
</dbReference>
<dbReference type="Gene3D" id="2.40.30.10">
    <property type="entry name" value="Translation factors"/>
    <property type="match status" value="1"/>
</dbReference>
<comment type="function">
    <text evidence="1">Abolishes the inhibitory effect of tetracyclin on protein synthesis by a non-covalent modification of the ribosomes.</text>
</comment>
<dbReference type="SMART" id="SM00838">
    <property type="entry name" value="EFG_C"/>
    <property type="match status" value="1"/>
</dbReference>
<keyword evidence="6" id="KW-0175">Coiled coil</keyword>
<gene>
    <name evidence="8" type="primary">tetM</name>
    <name evidence="8" type="ORF">ERS852470_02412</name>
</gene>
<keyword evidence="5" id="KW-0046">Antibiotic resistance</keyword>
<dbReference type="CDD" id="cd03711">
    <property type="entry name" value="Tet_C"/>
    <property type="match status" value="1"/>
</dbReference>
<dbReference type="InterPro" id="IPR009000">
    <property type="entry name" value="Transl_B-barrel_sf"/>
</dbReference>
<dbReference type="Gene3D" id="3.30.70.240">
    <property type="match status" value="1"/>
</dbReference>
<evidence type="ECO:0000256" key="1">
    <source>
        <dbReference type="ARBA" id="ARBA00003987"/>
    </source>
</evidence>
<evidence type="ECO:0000256" key="3">
    <source>
        <dbReference type="ARBA" id="ARBA00022917"/>
    </source>
</evidence>
<dbReference type="Gene3D" id="3.30.70.870">
    <property type="entry name" value="Elongation Factor G (Translational Gtpase), domain 3"/>
    <property type="match status" value="1"/>
</dbReference>
<dbReference type="InterPro" id="IPR000640">
    <property type="entry name" value="EFG_V-like"/>
</dbReference>
<dbReference type="GeneID" id="83010741"/>
<keyword evidence="4" id="KW-0342">GTP-binding</keyword>
<accession>A0A174FD86</accession>
<evidence type="ECO:0000313" key="8">
    <source>
        <dbReference type="EMBL" id="CUO46095.1"/>
    </source>
</evidence>
<dbReference type="SUPFAM" id="SSF52540">
    <property type="entry name" value="P-loop containing nucleoside triphosphate hydrolases"/>
    <property type="match status" value="1"/>
</dbReference>
<name>A0A174FD86_9CLOT</name>
<keyword evidence="3" id="KW-0648">Protein biosynthesis</keyword>
<sequence length="651" mass="74556">MKKTIGVLAHVDAGKTTFSEQVLYHTKSIKTRGRVDHKNSFLDSHDIEKKRGITVFSDQAVFDINDSTYYLIDTPGHIDFSCEMERAIRIMDYAIVIVSAVEGVQGHTETVWNLLRKYKVPTFFFINKLDRTGADLKRVLQEINNNLSKDVCFITDLEEMNEEVIEFIAEKDELLLEKYLNDEYENNLWVNKLRDLIRENKIYPCFSGSALQDEGIREFLNVLEELTSTNYDSSCEFSGIVNKIRYDSNGTRITFIKALSGKLKVRDEIEISKADTNIKEKISSIRIYNGNKFITVDEVEAGDVFAVTGLSTVNAGDGIGILNNKVNFNMIPTLMSSVIYDESYNEKEVLKYFKILEAEDPALNVLWNETHKEIQVHIMGKIQLEVLKEIVYERFNLKVDFGPCEIMYKETITNEVRGYGHFEPLKHYAEVHLKLEAQARGTGIVFENKCHADDLTTGQQNLIKTHIFERNHHGLLTGSDITDIKVTLLTGRAHNKHTEGGDFREATYRALRQGLEKAHNILLEPFYRFTIDVELDYMGRVLSDIQKLSGKFNTPETNLNKVRIMGRGPVSTFMDYSMELIAFTKGKGNISLMFDGYDICHNTDEIVEKIGYNKNADIEYSSNSVFCSKGQGFIVPWNEAEKYMHCEILEE</sequence>
<evidence type="ECO:0000256" key="6">
    <source>
        <dbReference type="SAM" id="Coils"/>
    </source>
</evidence>
<dbReference type="SUPFAM" id="SSF54211">
    <property type="entry name" value="Ribosomal protein S5 domain 2-like"/>
    <property type="match status" value="1"/>
</dbReference>
<dbReference type="NCBIfam" id="TIGR00231">
    <property type="entry name" value="small_GTP"/>
    <property type="match status" value="1"/>
</dbReference>
<dbReference type="InterPro" id="IPR035650">
    <property type="entry name" value="Tet_C"/>
</dbReference>
<reference evidence="8 9" key="1">
    <citation type="submission" date="2015-09" db="EMBL/GenBank/DDBJ databases">
        <authorList>
            <consortium name="Pathogen Informatics"/>
        </authorList>
    </citation>
    <scope>NUCLEOTIDE SEQUENCE [LARGE SCALE GENOMIC DNA]</scope>
    <source>
        <strain evidence="8 9">2789STDY5834855</strain>
    </source>
</reference>
<dbReference type="GO" id="GO:0032790">
    <property type="term" value="P:ribosome disassembly"/>
    <property type="evidence" value="ECO:0007669"/>
    <property type="project" value="TreeGrafter"/>
</dbReference>
<dbReference type="GO" id="GO:0046677">
    <property type="term" value="P:response to antibiotic"/>
    <property type="evidence" value="ECO:0007669"/>
    <property type="project" value="UniProtKB-KW"/>
</dbReference>
<dbReference type="InterPro" id="IPR035647">
    <property type="entry name" value="EFG_III/V"/>
</dbReference>
<dbReference type="GO" id="GO:0006412">
    <property type="term" value="P:translation"/>
    <property type="evidence" value="ECO:0007669"/>
    <property type="project" value="UniProtKB-KW"/>
</dbReference>
<dbReference type="InterPro" id="IPR005225">
    <property type="entry name" value="Small_GTP-bd"/>
</dbReference>
<protein>
    <submittedName>
        <fullName evidence="8">Small GTP-binding protein</fullName>
    </submittedName>
</protein>
<dbReference type="PANTHER" id="PTHR43261:SF1">
    <property type="entry name" value="RIBOSOME-RELEASING FACTOR 2, MITOCHONDRIAL"/>
    <property type="match status" value="1"/>
</dbReference>
<dbReference type="GO" id="GO:0003924">
    <property type="term" value="F:GTPase activity"/>
    <property type="evidence" value="ECO:0007669"/>
    <property type="project" value="InterPro"/>
</dbReference>
<evidence type="ECO:0000313" key="9">
    <source>
        <dbReference type="Proteomes" id="UP000095558"/>
    </source>
</evidence>
<dbReference type="SUPFAM" id="SSF54980">
    <property type="entry name" value="EF-G C-terminal domain-like"/>
    <property type="match status" value="2"/>
</dbReference>
<proteinExistence type="predicted"/>
<dbReference type="InterPro" id="IPR020568">
    <property type="entry name" value="Ribosomal_Su5_D2-typ_SF"/>
</dbReference>
<dbReference type="Gene3D" id="3.30.230.10">
    <property type="match status" value="1"/>
</dbReference>
<dbReference type="OrthoDB" id="9801472at2"/>
<dbReference type="InterPro" id="IPR053905">
    <property type="entry name" value="EF-G-like_DII"/>
</dbReference>
<organism evidence="8 9">
    <name type="scientific">Clostridium disporicum</name>
    <dbReference type="NCBI Taxonomy" id="84024"/>
    <lineage>
        <taxon>Bacteria</taxon>
        <taxon>Bacillati</taxon>
        <taxon>Bacillota</taxon>
        <taxon>Clostridia</taxon>
        <taxon>Eubacteriales</taxon>
        <taxon>Clostridiaceae</taxon>
        <taxon>Clostridium</taxon>
    </lineage>
</organism>
<dbReference type="PRINTS" id="PR01037">
    <property type="entry name" value="TCRTETOQM"/>
</dbReference>
<evidence type="ECO:0000256" key="4">
    <source>
        <dbReference type="ARBA" id="ARBA00023134"/>
    </source>
</evidence>
<dbReference type="InterPro" id="IPR027417">
    <property type="entry name" value="P-loop_NTPase"/>
</dbReference>
<dbReference type="PRINTS" id="PR00315">
    <property type="entry name" value="ELONGATNFCT"/>
</dbReference>
<dbReference type="Proteomes" id="UP000095558">
    <property type="component" value="Unassembled WGS sequence"/>
</dbReference>
<dbReference type="Pfam" id="PF00679">
    <property type="entry name" value="EFG_C"/>
    <property type="match status" value="1"/>
</dbReference>
<dbReference type="RefSeq" id="WP_042394861.1">
    <property type="nucleotide sequence ID" value="NZ_CYYT01000005.1"/>
</dbReference>
<dbReference type="Pfam" id="PF22042">
    <property type="entry name" value="EF-G_D2"/>
    <property type="match status" value="1"/>
</dbReference>
<dbReference type="GO" id="GO:0005525">
    <property type="term" value="F:GTP binding"/>
    <property type="evidence" value="ECO:0007669"/>
    <property type="project" value="UniProtKB-KW"/>
</dbReference>
<dbReference type="PROSITE" id="PS51722">
    <property type="entry name" value="G_TR_2"/>
    <property type="match status" value="1"/>
</dbReference>
<dbReference type="SMART" id="SM00889">
    <property type="entry name" value="EFG_IV"/>
    <property type="match status" value="1"/>
</dbReference>
<keyword evidence="2" id="KW-0547">Nucleotide-binding</keyword>
<evidence type="ECO:0000259" key="7">
    <source>
        <dbReference type="PROSITE" id="PS51722"/>
    </source>
</evidence>
<dbReference type="PANTHER" id="PTHR43261">
    <property type="entry name" value="TRANSLATION ELONGATION FACTOR G-RELATED"/>
    <property type="match status" value="1"/>
</dbReference>
<evidence type="ECO:0000256" key="5">
    <source>
        <dbReference type="ARBA" id="ARBA00023251"/>
    </source>
</evidence>
<dbReference type="CDD" id="cd04168">
    <property type="entry name" value="TetM_like"/>
    <property type="match status" value="1"/>
</dbReference>